<dbReference type="PANTHER" id="PTHR12582:SF41">
    <property type="entry name" value="UNC5C-LIKE PROTEIN"/>
    <property type="match status" value="1"/>
</dbReference>
<organism evidence="2 3">
    <name type="scientific">Strongylocentrotus purpuratus</name>
    <name type="common">Purple sea urchin</name>
    <dbReference type="NCBI Taxonomy" id="7668"/>
    <lineage>
        <taxon>Eukaryota</taxon>
        <taxon>Metazoa</taxon>
        <taxon>Echinodermata</taxon>
        <taxon>Eleutherozoa</taxon>
        <taxon>Echinozoa</taxon>
        <taxon>Echinoidea</taxon>
        <taxon>Euechinoidea</taxon>
        <taxon>Echinacea</taxon>
        <taxon>Camarodonta</taxon>
        <taxon>Echinidea</taxon>
        <taxon>Strongylocentrotidae</taxon>
        <taxon>Strongylocentrotus</taxon>
    </lineage>
</organism>
<dbReference type="InParanoid" id="A0A7M7NL32"/>
<dbReference type="Proteomes" id="UP000007110">
    <property type="component" value="Unassembled WGS sequence"/>
</dbReference>
<dbReference type="GeneID" id="115922502"/>
<name>A0A7M7NL32_STRPU</name>
<evidence type="ECO:0000259" key="1">
    <source>
        <dbReference type="Pfam" id="PF00791"/>
    </source>
</evidence>
<dbReference type="GO" id="GO:0016020">
    <property type="term" value="C:membrane"/>
    <property type="evidence" value="ECO:0007669"/>
    <property type="project" value="InterPro"/>
</dbReference>
<reference evidence="2" key="2">
    <citation type="submission" date="2021-01" db="UniProtKB">
        <authorList>
            <consortium name="EnsemblMetazoa"/>
        </authorList>
    </citation>
    <scope>IDENTIFICATION</scope>
</reference>
<dbReference type="Pfam" id="PF00791">
    <property type="entry name" value="ZU5"/>
    <property type="match status" value="1"/>
</dbReference>
<protein>
    <recommendedName>
        <fullName evidence="1">ZU5 domain-containing protein</fullName>
    </recommendedName>
</protein>
<dbReference type="RefSeq" id="XP_030837314.1">
    <property type="nucleotide sequence ID" value="XM_030981454.1"/>
</dbReference>
<evidence type="ECO:0000313" key="3">
    <source>
        <dbReference type="Proteomes" id="UP000007110"/>
    </source>
</evidence>
<dbReference type="InterPro" id="IPR037936">
    <property type="entry name" value="UNC5A-D"/>
</dbReference>
<dbReference type="GO" id="GO:0005042">
    <property type="term" value="F:netrin receptor activity"/>
    <property type="evidence" value="ECO:0007669"/>
    <property type="project" value="InterPro"/>
</dbReference>
<keyword evidence="3" id="KW-1185">Reference proteome</keyword>
<dbReference type="KEGG" id="spu:115922502"/>
<sequence>MRSLITLSVPSRCSSKIPLKDGEVLITPVIECSFTQELIKPATVALPHCIHPVQHQDDLRVSLYTKLGPGTFGYRSLLPNTSRDFDISEDIVGFPTRHLQLWALSSSNVHGVQFTCEVFQPLFMLPSQKSTLRIRIAHPSHRYHASNSI</sequence>
<dbReference type="AlphaFoldDB" id="A0A7M7NL32"/>
<dbReference type="InterPro" id="IPR000906">
    <property type="entry name" value="ZU5_dom"/>
</dbReference>
<reference evidence="3" key="1">
    <citation type="submission" date="2015-02" db="EMBL/GenBank/DDBJ databases">
        <title>Genome sequencing for Strongylocentrotus purpuratus.</title>
        <authorList>
            <person name="Murali S."/>
            <person name="Liu Y."/>
            <person name="Vee V."/>
            <person name="English A."/>
            <person name="Wang M."/>
            <person name="Skinner E."/>
            <person name="Han Y."/>
            <person name="Muzny D.M."/>
            <person name="Worley K.C."/>
            <person name="Gibbs R.A."/>
        </authorList>
    </citation>
    <scope>NUCLEOTIDE SEQUENCE</scope>
</reference>
<feature type="domain" description="ZU5" evidence="1">
    <location>
        <begin position="5"/>
        <end position="61"/>
    </location>
</feature>
<accession>A0A7M7NL32</accession>
<dbReference type="EnsemblMetazoa" id="XM_030981454">
    <property type="protein sequence ID" value="XP_030837314"/>
    <property type="gene ID" value="LOC115922502"/>
</dbReference>
<proteinExistence type="predicted"/>
<dbReference type="OrthoDB" id="5973910at2759"/>
<evidence type="ECO:0000313" key="2">
    <source>
        <dbReference type="EnsemblMetazoa" id="XP_030837314"/>
    </source>
</evidence>
<dbReference type="PANTHER" id="PTHR12582">
    <property type="entry name" value="NETRIN RECEPTOR UNC5"/>
    <property type="match status" value="1"/>
</dbReference>